<dbReference type="PANTHER" id="PTHR34595">
    <property type="entry name" value="BLR5612 PROTEIN"/>
    <property type="match status" value="1"/>
</dbReference>
<dbReference type="SUPFAM" id="SSF56059">
    <property type="entry name" value="Glutathione synthetase ATP-binding domain-like"/>
    <property type="match status" value="1"/>
</dbReference>
<reference evidence="3 4" key="1">
    <citation type="journal article" date="2016" name="Int. J. Syst. Evol. Microbiol.">
        <title>Labrenzia salina sp. nov., isolated from the rhizosphere of the halophyte Arthrocnemum macrostachyum.</title>
        <authorList>
            <person name="Camacho M."/>
            <person name="Redondo-Gomez S."/>
            <person name="Rodriguez-Llorente I."/>
            <person name="Rohde M."/>
            <person name="Sproer C."/>
            <person name="Schumann P."/>
            <person name="Klenk H.P."/>
            <person name="Montero-Calasanz M.D.C."/>
        </authorList>
    </citation>
    <scope>NUCLEOTIDE SEQUENCE [LARGE SCALE GENOMIC DNA]</scope>
    <source>
        <strain evidence="3 4">DSM 29163</strain>
    </source>
</reference>
<protein>
    <submittedName>
        <fullName evidence="3">Circularly permuted type 2 ATP-grasp protein</fullName>
    </submittedName>
</protein>
<name>A0ABT3R8R8_9HYPH</name>
<dbReference type="Gene3D" id="3.40.50.11290">
    <property type="match status" value="1"/>
</dbReference>
<evidence type="ECO:0000313" key="3">
    <source>
        <dbReference type="EMBL" id="MCX2725509.1"/>
    </source>
</evidence>
<dbReference type="InterPro" id="IPR025841">
    <property type="entry name" value="CP_ATPgrasp_2"/>
</dbReference>
<accession>A0ABT3R8R8</accession>
<proteinExistence type="predicted"/>
<dbReference type="InterPro" id="IPR007296">
    <property type="entry name" value="DUF403"/>
</dbReference>
<dbReference type="RefSeq" id="WP_265966492.1">
    <property type="nucleotide sequence ID" value="NZ_JAPEVI010000003.1"/>
</dbReference>
<gene>
    <name evidence="3" type="ORF">ON753_24655</name>
</gene>
<sequence>MNRNETAETGDLGPGLLKSYRPYPGVSDELLNPDGQVRPVWRSFVDYLSSLTPEQISDRFARGNQYLNDAGVYFRHYGQDGANEREWPLSHIPLIIGEDEWEEISAGLIQRAELLEQVVGDLYGENRLVADGYLPASLIAKSPEWQRPLVGITPKSGHFLHFLAFEIGRGPDGTWWVLSDRAQAPSGAGFALENRVATGRVFNEFFAKAHVHRLAGFFRRFRDHFVELRGESDSRVSILTPGPMNDTYFEHAYIARYLGFMLLEGEDLTVRDGRLMVRTVSGLKPVSVLWRRLDAAWTDPLEMNETSRLGTPGLVQAVRHGSVTMVNALGTGILETRALLAFLPRISKHLLGEKLKLPNVATWWCGEAATRQYVKEHAETMMFSPALSTALPFASAQTDFLGKDFEKFHKGILESWIDNKADALVGQEAVTLSTTPSYQDGQLVPRPMSLRVFLARTANGWEVMSGGFARIGRTEDASAIAMQAGGSAADVWIVGDQRPVKETLLHQTESPFFKSQTGTLPSRAADNLFWLGRYIERAEGSVRLLRAYHARLMETADPDAPLVAMTSAYLEGTGVSPDTPVPESLCDMLHSAVAAAGKVRDRFSVDGWLALNDLAQTANGARHAMHENADVPRAMGLLLRKITGFSGLVHENMYRFTGWRFLSIGRALERAYRMADLLSVFTAPDAPEGSLELLLEVGDSAMSMSRRYAVSLSHATVLDLLAMDSKNPRAILYQLSDMKEHIGVLPGATENGYLSVPARSVLQVHTSLAISTPKTLTTDALADLRDRIAHLSVELSDAYIR</sequence>
<dbReference type="PANTHER" id="PTHR34595:SF2">
    <property type="entry name" value="BLR2978 PROTEIN"/>
    <property type="match status" value="1"/>
</dbReference>
<evidence type="ECO:0000259" key="1">
    <source>
        <dbReference type="Pfam" id="PF04168"/>
    </source>
</evidence>
<dbReference type="EMBL" id="JAPEVI010000003">
    <property type="protein sequence ID" value="MCX2725509.1"/>
    <property type="molecule type" value="Genomic_DNA"/>
</dbReference>
<dbReference type="InterPro" id="IPR051680">
    <property type="entry name" value="ATP-dep_Glu-Cys_Ligase-2"/>
</dbReference>
<evidence type="ECO:0000313" key="4">
    <source>
        <dbReference type="Proteomes" id="UP001300261"/>
    </source>
</evidence>
<dbReference type="Proteomes" id="UP001300261">
    <property type="component" value="Unassembled WGS sequence"/>
</dbReference>
<dbReference type="Pfam" id="PF04168">
    <property type="entry name" value="Alpha-E"/>
    <property type="match status" value="1"/>
</dbReference>
<comment type="caution">
    <text evidence="3">The sequence shown here is derived from an EMBL/GenBank/DDBJ whole genome shotgun (WGS) entry which is preliminary data.</text>
</comment>
<feature type="domain" description="DUF403" evidence="1">
    <location>
        <begin position="520"/>
        <end position="799"/>
    </location>
</feature>
<organism evidence="3 4">
    <name type="scientific">Roseibium salinum</name>
    <dbReference type="NCBI Taxonomy" id="1604349"/>
    <lineage>
        <taxon>Bacteria</taxon>
        <taxon>Pseudomonadati</taxon>
        <taxon>Pseudomonadota</taxon>
        <taxon>Alphaproteobacteria</taxon>
        <taxon>Hyphomicrobiales</taxon>
        <taxon>Stappiaceae</taxon>
        <taxon>Roseibium</taxon>
    </lineage>
</organism>
<feature type="domain" description="Circularly permuted ATP-grasp type 2" evidence="2">
    <location>
        <begin position="93"/>
        <end position="471"/>
    </location>
</feature>
<dbReference type="Pfam" id="PF14403">
    <property type="entry name" value="CP_ATPgrasp_2"/>
    <property type="match status" value="1"/>
</dbReference>
<keyword evidence="4" id="KW-1185">Reference proteome</keyword>
<evidence type="ECO:0000259" key="2">
    <source>
        <dbReference type="Pfam" id="PF14403"/>
    </source>
</evidence>